<proteinExistence type="predicted"/>
<dbReference type="EMBL" id="UINC01007204">
    <property type="protein sequence ID" value="SVA32007.1"/>
    <property type="molecule type" value="Genomic_DNA"/>
</dbReference>
<organism evidence="1">
    <name type="scientific">marine metagenome</name>
    <dbReference type="NCBI Taxonomy" id="408172"/>
    <lineage>
        <taxon>unclassified sequences</taxon>
        <taxon>metagenomes</taxon>
        <taxon>ecological metagenomes</taxon>
    </lineage>
</organism>
<dbReference type="AlphaFoldDB" id="A0A381UXA6"/>
<name>A0A381UXA6_9ZZZZ</name>
<gene>
    <name evidence="1" type="ORF">METZ01_LOCUS84861</name>
</gene>
<reference evidence="1" key="1">
    <citation type="submission" date="2018-05" db="EMBL/GenBank/DDBJ databases">
        <authorList>
            <person name="Lanie J.A."/>
            <person name="Ng W.-L."/>
            <person name="Kazmierczak K.M."/>
            <person name="Andrzejewski T.M."/>
            <person name="Davidsen T.M."/>
            <person name="Wayne K.J."/>
            <person name="Tettelin H."/>
            <person name="Glass J.I."/>
            <person name="Rusch D."/>
            <person name="Podicherti R."/>
            <person name="Tsui H.-C.T."/>
            <person name="Winkler M.E."/>
        </authorList>
    </citation>
    <scope>NUCLEOTIDE SEQUENCE</scope>
</reference>
<evidence type="ECO:0000313" key="1">
    <source>
        <dbReference type="EMBL" id="SVA32007.1"/>
    </source>
</evidence>
<dbReference type="InterPro" id="IPR045491">
    <property type="entry name" value="DUF6433"/>
</dbReference>
<sequence>MELIQERIRLPKNADVYEILCQADLVAPESEDNACNGLMTFAQSNGAVEKVLMWAFSDRITSKLPEGKTPYKPNDAPASDLAETSLRFEHRKFKYFCTNEIPSVRRETMWIELLEGIPAKEAELMELVKDKVWPFKNITKEIAEKAFPNVNF</sequence>
<dbReference type="Pfam" id="PF20025">
    <property type="entry name" value="DUF6433"/>
    <property type="match status" value="1"/>
</dbReference>
<protein>
    <submittedName>
        <fullName evidence="1">Uncharacterized protein</fullName>
    </submittedName>
</protein>
<accession>A0A381UXA6</accession>